<evidence type="ECO:0000313" key="2">
    <source>
        <dbReference type="Proteomes" id="UP000000311"/>
    </source>
</evidence>
<protein>
    <recommendedName>
        <fullName evidence="3">RNase H type-1 domain-containing protein</fullName>
    </recommendedName>
</protein>
<keyword evidence="2" id="KW-1185">Reference proteome</keyword>
<dbReference type="SUPFAM" id="SSF53098">
    <property type="entry name" value="Ribonuclease H-like"/>
    <property type="match status" value="1"/>
</dbReference>
<dbReference type="PANTHER" id="PTHR47331:SF1">
    <property type="entry name" value="GAG-LIKE PROTEIN"/>
    <property type="match status" value="1"/>
</dbReference>
<proteinExistence type="predicted"/>
<reference evidence="1 2" key="1">
    <citation type="journal article" date="2010" name="Science">
        <title>Genomic comparison of the ants Camponotus floridanus and Harpegnathos saltator.</title>
        <authorList>
            <person name="Bonasio R."/>
            <person name="Zhang G."/>
            <person name="Ye C."/>
            <person name="Mutti N.S."/>
            <person name="Fang X."/>
            <person name="Qin N."/>
            <person name="Donahue G."/>
            <person name="Yang P."/>
            <person name="Li Q."/>
            <person name="Li C."/>
            <person name="Zhang P."/>
            <person name="Huang Z."/>
            <person name="Berger S.L."/>
            <person name="Reinberg D."/>
            <person name="Wang J."/>
            <person name="Liebig J."/>
        </authorList>
    </citation>
    <scope>NUCLEOTIDE SEQUENCE [LARGE SCALE GENOMIC DNA]</scope>
    <source>
        <strain evidence="2">C129</strain>
    </source>
</reference>
<dbReference type="Pfam" id="PF05380">
    <property type="entry name" value="Peptidase_A17"/>
    <property type="match status" value="1"/>
</dbReference>
<dbReference type="InParanoid" id="E2AIA2"/>
<dbReference type="Proteomes" id="UP000000311">
    <property type="component" value="Unassembled WGS sequence"/>
</dbReference>
<dbReference type="PANTHER" id="PTHR47331">
    <property type="entry name" value="PHD-TYPE DOMAIN-CONTAINING PROTEIN"/>
    <property type="match status" value="1"/>
</dbReference>
<name>E2AIA2_CAMFO</name>
<dbReference type="EMBL" id="GL439743">
    <property type="protein sequence ID" value="EFN66837.1"/>
    <property type="molecule type" value="Genomic_DNA"/>
</dbReference>
<dbReference type="InterPro" id="IPR008042">
    <property type="entry name" value="Retrotrans_Pao"/>
</dbReference>
<sequence length="110" mass="12880">LIQARSRVSPIERITIPRLELLAATIGVRLRSIKEAGDFEEEVFFWSDSNTVMSWIRKDKLWNTFVENRVREIRSLSDPNKWRHVPGSMNLADLSSRGCEAKHLVESLWW</sequence>
<dbReference type="OrthoDB" id="7554249at2759"/>
<dbReference type="InterPro" id="IPR012337">
    <property type="entry name" value="RNaseH-like_sf"/>
</dbReference>
<evidence type="ECO:0008006" key="3">
    <source>
        <dbReference type="Google" id="ProtNLM"/>
    </source>
</evidence>
<feature type="non-terminal residue" evidence="1">
    <location>
        <position position="1"/>
    </location>
</feature>
<organism evidence="2">
    <name type="scientific">Camponotus floridanus</name>
    <name type="common">Florida carpenter ant</name>
    <dbReference type="NCBI Taxonomy" id="104421"/>
    <lineage>
        <taxon>Eukaryota</taxon>
        <taxon>Metazoa</taxon>
        <taxon>Ecdysozoa</taxon>
        <taxon>Arthropoda</taxon>
        <taxon>Hexapoda</taxon>
        <taxon>Insecta</taxon>
        <taxon>Pterygota</taxon>
        <taxon>Neoptera</taxon>
        <taxon>Endopterygota</taxon>
        <taxon>Hymenoptera</taxon>
        <taxon>Apocrita</taxon>
        <taxon>Aculeata</taxon>
        <taxon>Formicoidea</taxon>
        <taxon>Formicidae</taxon>
        <taxon>Formicinae</taxon>
        <taxon>Camponotus</taxon>
    </lineage>
</organism>
<dbReference type="OMA" id="WTKCEKS"/>
<evidence type="ECO:0000313" key="1">
    <source>
        <dbReference type="EMBL" id="EFN66837.1"/>
    </source>
</evidence>
<accession>E2AIA2</accession>
<dbReference type="AlphaFoldDB" id="E2AIA2"/>
<gene>
    <name evidence="1" type="ORF">EAG_09696</name>
</gene>
<feature type="non-terminal residue" evidence="1">
    <location>
        <position position="110"/>
    </location>
</feature>